<dbReference type="Proteomes" id="UP001516023">
    <property type="component" value="Unassembled WGS sequence"/>
</dbReference>
<keyword evidence="7 9" id="KW-0472">Membrane</keyword>
<dbReference type="AlphaFoldDB" id="A0ABD3PI51"/>
<accession>A0ABD3PI51</accession>
<feature type="region of interest" description="Disordered" evidence="8">
    <location>
        <begin position="1"/>
        <end position="64"/>
    </location>
</feature>
<comment type="subcellular location">
    <subcellularLocation>
        <location evidence="1">Membrane</location>
        <topology evidence="1">Multi-pass membrane protein</topology>
    </subcellularLocation>
</comment>
<evidence type="ECO:0000313" key="11">
    <source>
        <dbReference type="EMBL" id="KAL3787775.1"/>
    </source>
</evidence>
<protein>
    <recommendedName>
        <fullName evidence="10">Amino acid transporter transmembrane domain-containing protein</fullName>
    </recommendedName>
</protein>
<keyword evidence="12" id="KW-1185">Reference proteome</keyword>
<dbReference type="GO" id="GO:0016020">
    <property type="term" value="C:membrane"/>
    <property type="evidence" value="ECO:0007669"/>
    <property type="project" value="UniProtKB-SubCell"/>
</dbReference>
<feature type="transmembrane region" description="Helical" evidence="9">
    <location>
        <begin position="269"/>
        <end position="291"/>
    </location>
</feature>
<evidence type="ECO:0000256" key="7">
    <source>
        <dbReference type="ARBA" id="ARBA00023136"/>
    </source>
</evidence>
<evidence type="ECO:0000256" key="5">
    <source>
        <dbReference type="ARBA" id="ARBA00022970"/>
    </source>
</evidence>
<reference evidence="11 12" key="1">
    <citation type="journal article" date="2020" name="G3 (Bethesda)">
        <title>Improved Reference Genome for Cyclotella cryptica CCMP332, a Model for Cell Wall Morphogenesis, Salinity Adaptation, and Lipid Production in Diatoms (Bacillariophyta).</title>
        <authorList>
            <person name="Roberts W.R."/>
            <person name="Downey K.M."/>
            <person name="Ruck E.C."/>
            <person name="Traller J.C."/>
            <person name="Alverson A.J."/>
        </authorList>
    </citation>
    <scope>NUCLEOTIDE SEQUENCE [LARGE SCALE GENOMIC DNA]</scope>
    <source>
        <strain evidence="11 12">CCMP332</strain>
    </source>
</reference>
<dbReference type="GO" id="GO:0006865">
    <property type="term" value="P:amino acid transport"/>
    <property type="evidence" value="ECO:0007669"/>
    <property type="project" value="UniProtKB-KW"/>
</dbReference>
<dbReference type="EMBL" id="JABMIG020000169">
    <property type="protein sequence ID" value="KAL3787775.1"/>
    <property type="molecule type" value="Genomic_DNA"/>
</dbReference>
<comment type="similarity">
    <text evidence="2">Belongs to the amino acid/polyamine transporter 2 family.</text>
</comment>
<evidence type="ECO:0000256" key="2">
    <source>
        <dbReference type="ARBA" id="ARBA00008066"/>
    </source>
</evidence>
<feature type="region of interest" description="Disordered" evidence="8">
    <location>
        <begin position="607"/>
        <end position="633"/>
    </location>
</feature>
<comment type="caution">
    <text evidence="11">The sequence shown here is derived from an EMBL/GenBank/DDBJ whole genome shotgun (WGS) entry which is preliminary data.</text>
</comment>
<feature type="transmembrane region" description="Helical" evidence="9">
    <location>
        <begin position="149"/>
        <end position="170"/>
    </location>
</feature>
<feature type="compositionally biased region" description="Polar residues" evidence="8">
    <location>
        <begin position="21"/>
        <end position="33"/>
    </location>
</feature>
<evidence type="ECO:0000256" key="1">
    <source>
        <dbReference type="ARBA" id="ARBA00004141"/>
    </source>
</evidence>
<feature type="compositionally biased region" description="Low complexity" evidence="8">
    <location>
        <begin position="624"/>
        <end position="633"/>
    </location>
</feature>
<evidence type="ECO:0000313" key="12">
    <source>
        <dbReference type="Proteomes" id="UP001516023"/>
    </source>
</evidence>
<feature type="transmembrane region" description="Helical" evidence="9">
    <location>
        <begin position="398"/>
        <end position="414"/>
    </location>
</feature>
<keyword evidence="6 9" id="KW-1133">Transmembrane helix</keyword>
<sequence length="680" mass="75367">MISSKKSHAPPQDAVLHTKPKTSSRQQNQQQKSDAIPKSPFFRPSNPRLSQTPHGTRRPIVKNVPLNDEEKKSSLLGAYANLCNVTIGAGIVGLPYAIKEAGMISGTIMIIVCATMTDYSLRQVISTGKLANVNSYETLMEATFGRPGFIFLSLNMLFLSYGAMIAYLTIIKDVLPVLFGVTSTHEEDTPHDEDMKRIIMLLSSLIVILPLSMQRDMADLEKTSRLNVVLNLILVAMVTGYSPVVESVRGAGGLGEFLRREMFFDENSFFVGFGVASFAFVCQDSSFIIAGSLSNPTKSRWKVVTRSAMLTCCTLELTIGLCGYLAYRENTVGNVLNNMDVHHWSGLVSRAILATTMFFAYPMNLYIARHACVVLFFEGISAHEGDDHIVLSRNDRRVILTWILYMASLLPALMNLNTGLVLSAAGAIVSFTICFRRLVIWLVWLLVFKLNSGNVCLNFVCKGGSSLAYIGPGMTFIAVYHSEFIALIQSRWSSSSKYLWCYPPVDQREEQSAELSGMDTISIDVIIWYLLLMPFWSTVAQVGQRKMAEYTEKEDSLSPGVFKPKRLTVVPPRTHLSNANRDVNRIQMPRYPSDSALSNVEQAHLIQPKPPGISYGSATPSLDTESTTETSSSNRLSAVEIEVELKREDPSWKDFYIAMFYVVVGVVAMTLGLASIMTKS</sequence>
<keyword evidence="5" id="KW-0029">Amino-acid transport</keyword>
<dbReference type="Pfam" id="PF01490">
    <property type="entry name" value="Aa_trans"/>
    <property type="match status" value="1"/>
</dbReference>
<feature type="transmembrane region" description="Helical" evidence="9">
    <location>
        <begin position="198"/>
        <end position="214"/>
    </location>
</feature>
<dbReference type="PANTHER" id="PTHR22950:SF458">
    <property type="entry name" value="SODIUM-COUPLED NEUTRAL AMINO ACID TRANSPORTER 11-RELATED"/>
    <property type="match status" value="1"/>
</dbReference>
<proteinExistence type="inferred from homology"/>
<dbReference type="PANTHER" id="PTHR22950">
    <property type="entry name" value="AMINO ACID TRANSPORTER"/>
    <property type="match status" value="1"/>
</dbReference>
<feature type="transmembrane region" description="Helical" evidence="9">
    <location>
        <begin position="303"/>
        <end position="327"/>
    </location>
</feature>
<organism evidence="11 12">
    <name type="scientific">Cyclotella cryptica</name>
    <dbReference type="NCBI Taxonomy" id="29204"/>
    <lineage>
        <taxon>Eukaryota</taxon>
        <taxon>Sar</taxon>
        <taxon>Stramenopiles</taxon>
        <taxon>Ochrophyta</taxon>
        <taxon>Bacillariophyta</taxon>
        <taxon>Coscinodiscophyceae</taxon>
        <taxon>Thalassiosirophycidae</taxon>
        <taxon>Stephanodiscales</taxon>
        <taxon>Stephanodiscaceae</taxon>
        <taxon>Cyclotella</taxon>
    </lineage>
</organism>
<gene>
    <name evidence="11" type="ORF">HJC23_009826</name>
</gene>
<feature type="transmembrane region" description="Helical" evidence="9">
    <location>
        <begin position="226"/>
        <end position="244"/>
    </location>
</feature>
<evidence type="ECO:0000256" key="6">
    <source>
        <dbReference type="ARBA" id="ARBA00022989"/>
    </source>
</evidence>
<feature type="transmembrane region" description="Helical" evidence="9">
    <location>
        <begin position="655"/>
        <end position="677"/>
    </location>
</feature>
<evidence type="ECO:0000256" key="4">
    <source>
        <dbReference type="ARBA" id="ARBA00022692"/>
    </source>
</evidence>
<feature type="domain" description="Amino acid transporter transmembrane" evidence="10">
    <location>
        <begin position="72"/>
        <end position="435"/>
    </location>
</feature>
<dbReference type="InterPro" id="IPR013057">
    <property type="entry name" value="AA_transpt_TM"/>
</dbReference>
<evidence type="ECO:0000256" key="3">
    <source>
        <dbReference type="ARBA" id="ARBA00022448"/>
    </source>
</evidence>
<feature type="transmembrane region" description="Helical" evidence="9">
    <location>
        <begin position="347"/>
        <end position="367"/>
    </location>
</feature>
<feature type="transmembrane region" description="Helical" evidence="9">
    <location>
        <begin position="420"/>
        <end position="447"/>
    </location>
</feature>
<evidence type="ECO:0000256" key="9">
    <source>
        <dbReference type="SAM" id="Phobius"/>
    </source>
</evidence>
<feature type="transmembrane region" description="Helical" evidence="9">
    <location>
        <begin position="76"/>
        <end position="98"/>
    </location>
</feature>
<feature type="transmembrane region" description="Helical" evidence="9">
    <location>
        <begin position="104"/>
        <end position="121"/>
    </location>
</feature>
<keyword evidence="3" id="KW-0813">Transport</keyword>
<name>A0ABD3PI51_9STRA</name>
<feature type="transmembrane region" description="Helical" evidence="9">
    <location>
        <begin position="525"/>
        <end position="543"/>
    </location>
</feature>
<evidence type="ECO:0000259" key="10">
    <source>
        <dbReference type="Pfam" id="PF01490"/>
    </source>
</evidence>
<keyword evidence="4 9" id="KW-0812">Transmembrane</keyword>
<evidence type="ECO:0000256" key="8">
    <source>
        <dbReference type="SAM" id="MobiDB-lite"/>
    </source>
</evidence>